<comment type="similarity">
    <text evidence="10">Belongs to the CRISPR-associated endonuclease Cas1 family.</text>
</comment>
<feature type="binding site" evidence="10">
    <location>
        <position position="225"/>
    </location>
    <ligand>
        <name>Mn(2+)</name>
        <dbReference type="ChEBI" id="CHEBI:29035"/>
    </ligand>
</feature>
<evidence type="ECO:0000256" key="7">
    <source>
        <dbReference type="ARBA" id="ARBA00023125"/>
    </source>
</evidence>
<gene>
    <name evidence="10" type="primary">cas1</name>
    <name evidence="11" type="ORF">MELA_01939</name>
</gene>
<dbReference type="GO" id="GO:0003677">
    <property type="term" value="F:DNA binding"/>
    <property type="evidence" value="ECO:0007669"/>
    <property type="project" value="UniProtKB-KW"/>
</dbReference>
<dbReference type="Pfam" id="PF01867">
    <property type="entry name" value="Cas_Cas1"/>
    <property type="match status" value="1"/>
</dbReference>
<evidence type="ECO:0000256" key="8">
    <source>
        <dbReference type="ARBA" id="ARBA00023211"/>
    </source>
</evidence>
<dbReference type="HAMAP" id="MF_01470">
    <property type="entry name" value="Cas1"/>
    <property type="match status" value="1"/>
</dbReference>
<evidence type="ECO:0000256" key="9">
    <source>
        <dbReference type="ARBA" id="ARBA00038592"/>
    </source>
</evidence>
<dbReference type="InterPro" id="IPR042211">
    <property type="entry name" value="CRISPR-assoc_Cas1_N"/>
</dbReference>
<keyword evidence="1 10" id="KW-0540">Nuclease</keyword>
<dbReference type="NCBIfam" id="TIGR00287">
    <property type="entry name" value="cas1"/>
    <property type="match status" value="1"/>
</dbReference>
<evidence type="ECO:0000256" key="2">
    <source>
        <dbReference type="ARBA" id="ARBA00022723"/>
    </source>
</evidence>
<dbReference type="GO" id="GO:0051607">
    <property type="term" value="P:defense response to virus"/>
    <property type="evidence" value="ECO:0007669"/>
    <property type="project" value="UniProtKB-UniRule"/>
</dbReference>
<comment type="function">
    <text evidence="10">CRISPR (clustered regularly interspaced short palindromic repeat), is an adaptive immune system that provides protection against mobile genetic elements (viruses, transposable elements and conjugative plasmids). CRISPR clusters contain spacers, sequences complementary to antecedent mobile elements, and target invading nucleic acids. CRISPR clusters are transcribed and processed into CRISPR RNA (crRNA). Acts as a dsDNA endonuclease. Involved in the integration of spacer DNA into the CRISPR cassette.</text>
</comment>
<comment type="subunit">
    <text evidence="9 10">Homodimer, forms a heterotetramer with a Cas2 homodimer.</text>
</comment>
<keyword evidence="3 10" id="KW-0255">Endonuclease</keyword>
<feature type="binding site" evidence="10">
    <location>
        <position position="160"/>
    </location>
    <ligand>
        <name>Mn(2+)</name>
        <dbReference type="ChEBI" id="CHEBI:29035"/>
    </ligand>
</feature>
<dbReference type="Gene3D" id="1.20.120.920">
    <property type="entry name" value="CRISPR-associated endonuclease Cas1, C-terminal domain"/>
    <property type="match status" value="1"/>
</dbReference>
<evidence type="ECO:0000256" key="5">
    <source>
        <dbReference type="ARBA" id="ARBA00022842"/>
    </source>
</evidence>
<dbReference type="Gene3D" id="3.100.10.20">
    <property type="entry name" value="CRISPR-associated endonuclease Cas1, N-terminal domain"/>
    <property type="match status" value="1"/>
</dbReference>
<reference evidence="11 12" key="1">
    <citation type="submission" date="2019-07" db="EMBL/GenBank/DDBJ databases">
        <authorList>
            <person name="Cremers G."/>
        </authorList>
    </citation>
    <scope>NUCLEOTIDE SEQUENCE [LARGE SCALE GENOMIC DNA]</scope>
</reference>
<organism evidence="11 12">
    <name type="scientific">Candidatus Methylomirabilis lanthanidiphila</name>
    <dbReference type="NCBI Taxonomy" id="2211376"/>
    <lineage>
        <taxon>Bacteria</taxon>
        <taxon>Candidatus Methylomirabilota</taxon>
        <taxon>Candidatus Methylomirabilia</taxon>
        <taxon>Candidatus Methylomirabilales</taxon>
        <taxon>Candidatus Methylomirabilaceae</taxon>
        <taxon>Candidatus Methylomirabilis</taxon>
    </lineage>
</organism>
<dbReference type="GO" id="GO:0043571">
    <property type="term" value="P:maintenance of CRISPR repeat elements"/>
    <property type="evidence" value="ECO:0007669"/>
    <property type="project" value="UniProtKB-UniRule"/>
</dbReference>
<name>A0A564ZJS9_9BACT</name>
<dbReference type="GO" id="GO:0004519">
    <property type="term" value="F:endonuclease activity"/>
    <property type="evidence" value="ECO:0007669"/>
    <property type="project" value="UniProtKB-UniRule"/>
</dbReference>
<evidence type="ECO:0000313" key="12">
    <source>
        <dbReference type="Proteomes" id="UP000334340"/>
    </source>
</evidence>
<dbReference type="PANTHER" id="PTHR34353">
    <property type="entry name" value="CRISPR-ASSOCIATED ENDONUCLEASE CAS1 1"/>
    <property type="match status" value="1"/>
</dbReference>
<dbReference type="CDD" id="cd09634">
    <property type="entry name" value="Cas1_I-II-III"/>
    <property type="match status" value="1"/>
</dbReference>
<dbReference type="EMBL" id="CABIKM010000028">
    <property type="protein sequence ID" value="VUZ85554.1"/>
    <property type="molecule type" value="Genomic_DNA"/>
</dbReference>
<dbReference type="PANTHER" id="PTHR34353:SF2">
    <property type="entry name" value="CRISPR-ASSOCIATED ENDONUCLEASE CAS1 1"/>
    <property type="match status" value="1"/>
</dbReference>
<protein>
    <recommendedName>
        <fullName evidence="10">CRISPR-associated endonuclease Cas1</fullName>
        <ecNumber evidence="10">3.1.-.-</ecNumber>
    </recommendedName>
</protein>
<dbReference type="InterPro" id="IPR050646">
    <property type="entry name" value="Cas1"/>
</dbReference>
<feature type="binding site" evidence="10">
    <location>
        <position position="240"/>
    </location>
    <ligand>
        <name>Mn(2+)</name>
        <dbReference type="ChEBI" id="CHEBI:29035"/>
    </ligand>
</feature>
<dbReference type="GO" id="GO:0046872">
    <property type="term" value="F:metal ion binding"/>
    <property type="evidence" value="ECO:0007669"/>
    <property type="project" value="UniProtKB-UniRule"/>
</dbReference>
<keyword evidence="6 10" id="KW-0051">Antiviral defense</keyword>
<evidence type="ECO:0000256" key="10">
    <source>
        <dbReference type="HAMAP-Rule" id="MF_01470"/>
    </source>
</evidence>
<sequence length="337" mass="37993">MATLYVTEQGSILRKTGDRIIVEKDDQVLLEVPCHKVDTVLIFGAVQVTIQALSELLEHEIELALFTRHGRLKGQLTPIKSKNIVLRVAQFERVREGTFALQTARELVRAKIGNAIAVLRRFAYNHPERKAALDAEVARLQTHLTSLDKAPDLAALNGLEGIAGRAYFAGFAQMILADLPFPGRRRRPAPDPINALLSFGYTLIGNELHSLLDGMGFDPYLGFLHQIDYGRPSLALDLLEEFRHPLVDRLTLTLINKRILQEADFTLDATSGSLYLKPDAMKVYFRHFERWLLEERVDASDGQKVGFRRAFQLQANRLAEAIRNGAVYQPFCYGDRD</sequence>
<proteinExistence type="inferred from homology"/>
<comment type="cofactor">
    <cofactor evidence="10">
        <name>Mg(2+)</name>
        <dbReference type="ChEBI" id="CHEBI:18420"/>
    </cofactor>
    <cofactor evidence="10">
        <name>Mn(2+)</name>
        <dbReference type="ChEBI" id="CHEBI:29035"/>
    </cofactor>
</comment>
<dbReference type="EC" id="3.1.-.-" evidence="10"/>
<evidence type="ECO:0000256" key="3">
    <source>
        <dbReference type="ARBA" id="ARBA00022759"/>
    </source>
</evidence>
<evidence type="ECO:0000313" key="11">
    <source>
        <dbReference type="EMBL" id="VUZ85554.1"/>
    </source>
</evidence>
<dbReference type="InterPro" id="IPR042206">
    <property type="entry name" value="CRISPR-assoc_Cas1_C"/>
</dbReference>
<evidence type="ECO:0000256" key="1">
    <source>
        <dbReference type="ARBA" id="ARBA00022722"/>
    </source>
</evidence>
<evidence type="ECO:0000256" key="6">
    <source>
        <dbReference type="ARBA" id="ARBA00023118"/>
    </source>
</evidence>
<dbReference type="Proteomes" id="UP000334340">
    <property type="component" value="Unassembled WGS sequence"/>
</dbReference>
<evidence type="ECO:0000256" key="4">
    <source>
        <dbReference type="ARBA" id="ARBA00022801"/>
    </source>
</evidence>
<dbReference type="GO" id="GO:0016787">
    <property type="term" value="F:hydrolase activity"/>
    <property type="evidence" value="ECO:0007669"/>
    <property type="project" value="UniProtKB-KW"/>
</dbReference>
<accession>A0A564ZJS9</accession>
<keyword evidence="4 10" id="KW-0378">Hydrolase</keyword>
<dbReference type="AlphaFoldDB" id="A0A564ZJS9"/>
<keyword evidence="5 10" id="KW-0460">Magnesium</keyword>
<keyword evidence="8 10" id="KW-0464">Manganese</keyword>
<keyword evidence="12" id="KW-1185">Reference proteome</keyword>
<keyword evidence="2 10" id="KW-0479">Metal-binding</keyword>
<keyword evidence="7 10" id="KW-0238">DNA-binding</keyword>
<dbReference type="InterPro" id="IPR002729">
    <property type="entry name" value="CRISPR-assoc_Cas1"/>
</dbReference>